<evidence type="ECO:0000313" key="2">
    <source>
        <dbReference type="EMBL" id="ANP41904.1"/>
    </source>
</evidence>
<dbReference type="STRING" id="1265309.K529_014095"/>
<dbReference type="OrthoDB" id="7818989at2"/>
<dbReference type="InterPro" id="IPR036844">
    <property type="entry name" value="Hint_dom_sf"/>
</dbReference>
<evidence type="ECO:0000313" key="3">
    <source>
        <dbReference type="Proteomes" id="UP000013243"/>
    </source>
</evidence>
<dbReference type="Pfam" id="PF13403">
    <property type="entry name" value="Hint_2"/>
    <property type="match status" value="1"/>
</dbReference>
<dbReference type="KEGG" id="rmb:K529_014095"/>
<dbReference type="Proteomes" id="UP000013243">
    <property type="component" value="Chromosome"/>
</dbReference>
<organism evidence="2 3">
    <name type="scientific">Tritonibacter mobilis F1926</name>
    <dbReference type="NCBI Taxonomy" id="1265309"/>
    <lineage>
        <taxon>Bacteria</taxon>
        <taxon>Pseudomonadati</taxon>
        <taxon>Pseudomonadota</taxon>
        <taxon>Alphaproteobacteria</taxon>
        <taxon>Rhodobacterales</taxon>
        <taxon>Paracoccaceae</taxon>
        <taxon>Tritonibacter</taxon>
    </lineage>
</organism>
<accession>A0A1B1A5P2</accession>
<dbReference type="Gene3D" id="2.170.16.10">
    <property type="entry name" value="Hedgehog/Intein (Hint) domain"/>
    <property type="match status" value="1"/>
</dbReference>
<dbReference type="SUPFAM" id="SSF51294">
    <property type="entry name" value="Hedgehog/intein (Hint) domain"/>
    <property type="match status" value="1"/>
</dbReference>
<proteinExistence type="predicted"/>
<sequence length="347" mass="37873">MPFFYVYSPDDFVGGLPSESTNATSGWNSLTLKPGATPTLIEMVDDDGNFDEVDASQVLAGDINLDGTTYAAGSPVHSAYDLINSSSGLKVTSLHFTGDGNNGGPVHGLIATEELLPGTTYTFDINRTSHLKSNPSSEYVACFTPGARIETQNGAVRVEALQPGDMIATRDRGYQPLRLLLRTYVSRERLVTHPNLRPIRIAAGALGLGLPTRDLLVSPQHRFLTISPIAKRMFSREDILVSAKRLTALPGIFVQDSDDPVTYLHFVMDQHEVIFADGTPTESFYCGPMAVHLLDEAARVEIDALFPGLTTSSEIPKPARKIPCGSQQKKLIERHKKNRKALLNYAF</sequence>
<dbReference type="EMBL" id="CP015230">
    <property type="protein sequence ID" value="ANP41904.1"/>
    <property type="molecule type" value="Genomic_DNA"/>
</dbReference>
<dbReference type="AlphaFoldDB" id="A0A1B1A5P2"/>
<dbReference type="RefSeq" id="WP_040641283.1">
    <property type="nucleotide sequence ID" value="NZ_CP015230.1"/>
</dbReference>
<reference evidence="2 3" key="1">
    <citation type="journal article" date="2016" name="ISME J.">
        <title>Global occurrence and heterogeneity of the Roseobacter-clade species Ruegeria mobilis.</title>
        <authorList>
            <person name="Sonnenschein E."/>
            <person name="Gram L."/>
        </authorList>
    </citation>
    <scope>NUCLEOTIDE SEQUENCE [LARGE SCALE GENOMIC DNA]</scope>
    <source>
        <strain evidence="2 3">F1926</strain>
    </source>
</reference>
<gene>
    <name evidence="2" type="ORF">K529_014095</name>
</gene>
<feature type="domain" description="Hedgehog/Intein (Hint)" evidence="1">
    <location>
        <begin position="142"/>
        <end position="287"/>
    </location>
</feature>
<dbReference type="InterPro" id="IPR028992">
    <property type="entry name" value="Hedgehog/Intein_dom"/>
</dbReference>
<protein>
    <submittedName>
        <fullName evidence="2">Type I secretion protein</fullName>
    </submittedName>
</protein>
<dbReference type="GeneID" id="28250987"/>
<evidence type="ECO:0000259" key="1">
    <source>
        <dbReference type="Pfam" id="PF13403"/>
    </source>
</evidence>
<name>A0A1B1A5P2_9RHOB</name>